<evidence type="ECO:0000256" key="10">
    <source>
        <dbReference type="ARBA" id="ARBA00049360"/>
    </source>
</evidence>
<feature type="transmembrane region" description="Helical" evidence="12">
    <location>
        <begin position="90"/>
        <end position="108"/>
    </location>
</feature>
<dbReference type="NCBIfam" id="TIGR01494">
    <property type="entry name" value="ATPase_P-type"/>
    <property type="match status" value="3"/>
</dbReference>
<keyword evidence="15" id="KW-1185">Reference proteome</keyword>
<dbReference type="InterPro" id="IPR044492">
    <property type="entry name" value="P_typ_ATPase_HD_dom"/>
</dbReference>
<dbReference type="InterPro" id="IPR004014">
    <property type="entry name" value="ATPase_P-typ_cation-transptr_N"/>
</dbReference>
<feature type="transmembrane region" description="Helical" evidence="12">
    <location>
        <begin position="747"/>
        <end position="765"/>
    </location>
</feature>
<dbReference type="AlphaFoldDB" id="A0A3N4YIH6"/>
<keyword evidence="5" id="KW-0067">ATP-binding</keyword>
<feature type="transmembrane region" description="Helical" evidence="12">
    <location>
        <begin position="307"/>
        <end position="329"/>
    </location>
</feature>
<dbReference type="Pfam" id="PF00690">
    <property type="entry name" value="Cation_ATPase_N"/>
    <property type="match status" value="1"/>
</dbReference>
<dbReference type="InterPro" id="IPR036412">
    <property type="entry name" value="HAD-like_sf"/>
</dbReference>
<evidence type="ECO:0000256" key="1">
    <source>
        <dbReference type="ARBA" id="ARBA00004651"/>
    </source>
</evidence>
<keyword evidence="4" id="KW-0547">Nucleotide-binding</keyword>
<dbReference type="PRINTS" id="PR00120">
    <property type="entry name" value="HATPASE"/>
</dbReference>
<dbReference type="Pfam" id="PF00689">
    <property type="entry name" value="Cation_ATPase_C"/>
    <property type="match status" value="1"/>
</dbReference>
<protein>
    <submittedName>
        <fullName evidence="14">Ca2+-transporting ATPase</fullName>
    </submittedName>
</protein>
<feature type="transmembrane region" description="Helical" evidence="12">
    <location>
        <begin position="114"/>
        <end position="136"/>
    </location>
</feature>
<dbReference type="FunFam" id="2.70.150.10:FF:000160">
    <property type="entry name" value="Sarcoplasmic/endoplasmic reticulum calcium ATPase 1"/>
    <property type="match status" value="1"/>
</dbReference>
<evidence type="ECO:0000256" key="3">
    <source>
        <dbReference type="ARBA" id="ARBA00022692"/>
    </source>
</evidence>
<dbReference type="InterPro" id="IPR023214">
    <property type="entry name" value="HAD_sf"/>
</dbReference>
<dbReference type="PRINTS" id="PR00119">
    <property type="entry name" value="CATATPASE"/>
</dbReference>
<evidence type="ECO:0000256" key="12">
    <source>
        <dbReference type="SAM" id="Phobius"/>
    </source>
</evidence>
<dbReference type="SFLD" id="SFLDF00027">
    <property type="entry name" value="p-type_atpase"/>
    <property type="match status" value="1"/>
</dbReference>
<dbReference type="SMART" id="SM00831">
    <property type="entry name" value="Cation_ATPase_N"/>
    <property type="match status" value="1"/>
</dbReference>
<keyword evidence="8 12" id="KW-1133">Transmembrane helix</keyword>
<evidence type="ECO:0000256" key="9">
    <source>
        <dbReference type="ARBA" id="ARBA00023136"/>
    </source>
</evidence>
<dbReference type="InterPro" id="IPR001757">
    <property type="entry name" value="P_typ_ATPase"/>
</dbReference>
<sequence length="872" mass="91209">MAPANERVHKSGSGARDGAPPVGRGKTRARPWQVGSPHGLPVDEVVARLEVDPERGLTADDVARRRAAAGRNALEAAARVSGWRILLDQVRGVVVILLAAAVVAGLAIGEILEAAAVAVVLVVNTVVGFVTELRAVRSMESLRRLTATQADVERQDRRDEIDAVELVPGDIVSVEAGDRVPADVRLLEAGDLVVEESALTGESEPVVKDVEPVPADTPLADRTNMLYSGTTINAGRGRGVVVATGAATEVGRIADLAASTAPAQAPLQAGLDRLGRALSLVVIGVAGALAGLGLVRGLEIGEVIEVAIALAVAVVPEGLPAVATLTLTVGMRRMARARALVRRLPTVETLGSTSVIASDKTGTLTANEMRAEEVALADGVEERTLWESAVICNDADVATDGDPVGDPTEVALLLGAEDHGLDWRALRSDHARSDEVPFDPVTKRMAVVVDGTAHIKGAPEALLDPRRHAGLIARADAMGERALRTLAVGAGPVPDGADDDGVFRAAEIHGVVGIMDPPRPAAVDAIETCHRAGIRVVMITGDQPRTAVAVARRLGLRADRAVTGAELDRLDTDALAREVQDVDVFARVAPEHKLRLVHALQDAGGVVAVTGDGVNDAPALRQADVGIAMGRTGTDVAREAADIVLTTDDFSTIEQAVQEGRRIFENIRRFGQFLFSWHLAVVLVVTVALALGLDPPLAALMILWNNLIIDVIPSFALALEPRSDQAMREPPRSRDEPVLGAGTVRRILVHGTLVAAVGFTAYLLAQGLTADLAEARTLVFVTLTGAQLLAVFNARTDTGSGFRGAGGNPYLWGALAITVALQSLALGVPALRELLGLSTLGGREWALALSLAVVPLVIVQGSRMLRSRRAGD</sequence>
<feature type="transmembrane region" description="Helical" evidence="12">
    <location>
        <begin position="277"/>
        <end position="295"/>
    </location>
</feature>
<accession>A0A3N4YIH6</accession>
<keyword evidence="7" id="KW-1278">Translocase</keyword>
<dbReference type="SUPFAM" id="SSF81653">
    <property type="entry name" value="Calcium ATPase, transduction domain A"/>
    <property type="match status" value="1"/>
</dbReference>
<evidence type="ECO:0000256" key="7">
    <source>
        <dbReference type="ARBA" id="ARBA00022967"/>
    </source>
</evidence>
<evidence type="ECO:0000313" key="14">
    <source>
        <dbReference type="EMBL" id="RPF20929.1"/>
    </source>
</evidence>
<name>A0A3N4YIH6_9MICO</name>
<dbReference type="SUPFAM" id="SSF56784">
    <property type="entry name" value="HAD-like"/>
    <property type="match status" value="1"/>
</dbReference>
<feature type="domain" description="Cation-transporting P-type ATPase N-terminal" evidence="13">
    <location>
        <begin position="36"/>
        <end position="110"/>
    </location>
</feature>
<dbReference type="GO" id="GO:0016887">
    <property type="term" value="F:ATP hydrolysis activity"/>
    <property type="evidence" value="ECO:0007669"/>
    <property type="project" value="InterPro"/>
</dbReference>
<dbReference type="GO" id="GO:0005524">
    <property type="term" value="F:ATP binding"/>
    <property type="evidence" value="ECO:0007669"/>
    <property type="project" value="UniProtKB-KW"/>
</dbReference>
<dbReference type="InterPro" id="IPR006068">
    <property type="entry name" value="ATPase_P-typ_cation-transptr_C"/>
</dbReference>
<evidence type="ECO:0000256" key="8">
    <source>
        <dbReference type="ARBA" id="ARBA00022989"/>
    </source>
</evidence>
<comment type="caution">
    <text evidence="14">The sequence shown here is derived from an EMBL/GenBank/DDBJ whole genome shotgun (WGS) entry which is preliminary data.</text>
</comment>
<feature type="transmembrane region" description="Helical" evidence="12">
    <location>
        <begin position="777"/>
        <end position="795"/>
    </location>
</feature>
<dbReference type="EMBL" id="RKQZ01000001">
    <property type="protein sequence ID" value="RPF20929.1"/>
    <property type="molecule type" value="Genomic_DNA"/>
</dbReference>
<keyword evidence="2" id="KW-0597">Phosphoprotein</keyword>
<dbReference type="InterPro" id="IPR008250">
    <property type="entry name" value="ATPase_P-typ_transduc_dom_A_sf"/>
</dbReference>
<dbReference type="InterPro" id="IPR018303">
    <property type="entry name" value="ATPase_P-typ_P_site"/>
</dbReference>
<evidence type="ECO:0000256" key="6">
    <source>
        <dbReference type="ARBA" id="ARBA00022842"/>
    </source>
</evidence>
<dbReference type="InterPro" id="IPR059000">
    <property type="entry name" value="ATPase_P-type_domA"/>
</dbReference>
<keyword evidence="3 12" id="KW-0812">Transmembrane</keyword>
<comment type="catalytic activity">
    <reaction evidence="10">
        <text>ATP + H2O = ADP + phosphate + H(+)</text>
        <dbReference type="Rhea" id="RHEA:13065"/>
        <dbReference type="ChEBI" id="CHEBI:15377"/>
        <dbReference type="ChEBI" id="CHEBI:15378"/>
        <dbReference type="ChEBI" id="CHEBI:30616"/>
        <dbReference type="ChEBI" id="CHEBI:43474"/>
        <dbReference type="ChEBI" id="CHEBI:456216"/>
    </reaction>
</comment>
<dbReference type="PROSITE" id="PS00154">
    <property type="entry name" value="ATPASE_E1_E2"/>
    <property type="match status" value="1"/>
</dbReference>
<feature type="transmembrane region" description="Helical" evidence="12">
    <location>
        <begin position="697"/>
        <end position="719"/>
    </location>
</feature>
<dbReference type="SFLD" id="SFLDG00002">
    <property type="entry name" value="C1.7:_P-type_atpase_like"/>
    <property type="match status" value="1"/>
</dbReference>
<evidence type="ECO:0000313" key="15">
    <source>
        <dbReference type="Proteomes" id="UP000280501"/>
    </source>
</evidence>
<feature type="transmembrane region" description="Helical" evidence="12">
    <location>
        <begin position="807"/>
        <end position="825"/>
    </location>
</feature>
<dbReference type="Gene3D" id="2.70.150.10">
    <property type="entry name" value="Calcium-transporting ATPase, cytoplasmic transduction domain A"/>
    <property type="match status" value="1"/>
</dbReference>
<dbReference type="SFLD" id="SFLDS00003">
    <property type="entry name" value="Haloacid_Dehalogenase"/>
    <property type="match status" value="1"/>
</dbReference>
<organism evidence="14 15">
    <name type="scientific">Myceligenerans xiligouense</name>
    <dbReference type="NCBI Taxonomy" id="253184"/>
    <lineage>
        <taxon>Bacteria</taxon>
        <taxon>Bacillati</taxon>
        <taxon>Actinomycetota</taxon>
        <taxon>Actinomycetes</taxon>
        <taxon>Micrococcales</taxon>
        <taxon>Promicromonosporaceae</taxon>
        <taxon>Myceligenerans</taxon>
    </lineage>
</organism>
<evidence type="ECO:0000256" key="2">
    <source>
        <dbReference type="ARBA" id="ARBA00022553"/>
    </source>
</evidence>
<dbReference type="Proteomes" id="UP000280501">
    <property type="component" value="Unassembled WGS sequence"/>
</dbReference>
<dbReference type="SUPFAM" id="SSF81665">
    <property type="entry name" value="Calcium ATPase, transmembrane domain M"/>
    <property type="match status" value="1"/>
</dbReference>
<evidence type="ECO:0000259" key="13">
    <source>
        <dbReference type="SMART" id="SM00831"/>
    </source>
</evidence>
<dbReference type="Gene3D" id="3.40.1110.10">
    <property type="entry name" value="Calcium-transporting ATPase, cytoplasmic domain N"/>
    <property type="match status" value="1"/>
</dbReference>
<evidence type="ECO:0000256" key="5">
    <source>
        <dbReference type="ARBA" id="ARBA00022840"/>
    </source>
</evidence>
<dbReference type="PANTHER" id="PTHR42861">
    <property type="entry name" value="CALCIUM-TRANSPORTING ATPASE"/>
    <property type="match status" value="1"/>
</dbReference>
<keyword evidence="6" id="KW-0460">Magnesium</keyword>
<dbReference type="Pfam" id="PF00702">
    <property type="entry name" value="Hydrolase"/>
    <property type="match status" value="1"/>
</dbReference>
<feature type="transmembrane region" description="Helical" evidence="12">
    <location>
        <begin position="670"/>
        <end position="691"/>
    </location>
</feature>
<dbReference type="Gene3D" id="1.20.1110.10">
    <property type="entry name" value="Calcium-transporting ATPase, transmembrane domain"/>
    <property type="match status" value="1"/>
</dbReference>
<dbReference type="InterPro" id="IPR023299">
    <property type="entry name" value="ATPase_P-typ_cyto_dom_N"/>
</dbReference>
<evidence type="ECO:0000256" key="4">
    <source>
        <dbReference type="ARBA" id="ARBA00022741"/>
    </source>
</evidence>
<dbReference type="SUPFAM" id="SSF81660">
    <property type="entry name" value="Metal cation-transporting ATPase, ATP-binding domain N"/>
    <property type="match status" value="1"/>
</dbReference>
<feature type="region of interest" description="Disordered" evidence="11">
    <location>
        <begin position="1"/>
        <end position="36"/>
    </location>
</feature>
<dbReference type="InterPro" id="IPR023298">
    <property type="entry name" value="ATPase_P-typ_TM_dom_sf"/>
</dbReference>
<feature type="transmembrane region" description="Helical" evidence="12">
    <location>
        <begin position="845"/>
        <end position="865"/>
    </location>
</feature>
<dbReference type="Gene3D" id="3.40.50.1000">
    <property type="entry name" value="HAD superfamily/HAD-like"/>
    <property type="match status" value="1"/>
</dbReference>
<dbReference type="GO" id="GO:0005886">
    <property type="term" value="C:plasma membrane"/>
    <property type="evidence" value="ECO:0007669"/>
    <property type="project" value="UniProtKB-SubCell"/>
</dbReference>
<comment type="subcellular location">
    <subcellularLocation>
        <location evidence="1">Cell membrane</location>
        <topology evidence="1">Multi-pass membrane protein</topology>
    </subcellularLocation>
</comment>
<proteinExistence type="predicted"/>
<keyword evidence="9 12" id="KW-0472">Membrane</keyword>
<evidence type="ECO:0000256" key="11">
    <source>
        <dbReference type="SAM" id="MobiDB-lite"/>
    </source>
</evidence>
<gene>
    <name evidence="14" type="ORF">EDD34_1536</name>
</gene>
<reference evidence="14 15" key="1">
    <citation type="submission" date="2018-11" db="EMBL/GenBank/DDBJ databases">
        <title>Sequencing the genomes of 1000 actinobacteria strains.</title>
        <authorList>
            <person name="Klenk H.-P."/>
        </authorList>
    </citation>
    <scope>NUCLEOTIDE SEQUENCE [LARGE SCALE GENOMIC DNA]</scope>
    <source>
        <strain evidence="14 15">DSM 15700</strain>
    </source>
</reference>
<dbReference type="Pfam" id="PF00122">
    <property type="entry name" value="E1-E2_ATPase"/>
    <property type="match status" value="1"/>
</dbReference>